<name>A0A2H0W7E2_9BACT</name>
<organism evidence="2 3">
    <name type="scientific">Candidatus Buchananbacteria bacterium CG10_big_fil_rev_8_21_14_0_10_33_19</name>
    <dbReference type="NCBI Taxonomy" id="1974525"/>
    <lineage>
        <taxon>Bacteria</taxon>
        <taxon>Candidatus Buchananiibacteriota</taxon>
    </lineage>
</organism>
<evidence type="ECO:0000256" key="1">
    <source>
        <dbReference type="SAM" id="Phobius"/>
    </source>
</evidence>
<comment type="caution">
    <text evidence="2">The sequence shown here is derived from an EMBL/GenBank/DDBJ whole genome shotgun (WGS) entry which is preliminary data.</text>
</comment>
<keyword evidence="1" id="KW-1133">Transmembrane helix</keyword>
<keyword evidence="1" id="KW-0472">Membrane</keyword>
<dbReference type="Proteomes" id="UP000229056">
    <property type="component" value="Unassembled WGS sequence"/>
</dbReference>
<sequence>MAMFFLGLFGLLVGCLMVWKPAKFVEAIGEPKWSEKIFGYGRGSTAYQSIGILVIIISIMVMTGLIQGVALSILKPLFGALG</sequence>
<protein>
    <submittedName>
        <fullName evidence="2">Uncharacterized protein</fullName>
    </submittedName>
</protein>
<reference evidence="3" key="1">
    <citation type="submission" date="2017-09" db="EMBL/GenBank/DDBJ databases">
        <title>Depth-based differentiation of microbial function through sediment-hosted aquifers and enrichment of novel symbionts in the deep terrestrial subsurface.</title>
        <authorList>
            <person name="Probst A.J."/>
            <person name="Ladd B."/>
            <person name="Jarett J.K."/>
            <person name="Geller-Mcgrath D.E."/>
            <person name="Sieber C.M.K."/>
            <person name="Emerson J.B."/>
            <person name="Anantharaman K."/>
            <person name="Thomas B.C."/>
            <person name="Malmstrom R."/>
            <person name="Stieglmeier M."/>
            <person name="Klingl A."/>
            <person name="Woyke T."/>
            <person name="Ryan C.M."/>
            <person name="Banfield J.F."/>
        </authorList>
    </citation>
    <scope>NUCLEOTIDE SEQUENCE [LARGE SCALE GENOMIC DNA]</scope>
</reference>
<accession>A0A2H0W7E2</accession>
<evidence type="ECO:0000313" key="2">
    <source>
        <dbReference type="EMBL" id="PIS06511.1"/>
    </source>
</evidence>
<feature type="transmembrane region" description="Helical" evidence="1">
    <location>
        <begin position="51"/>
        <end position="74"/>
    </location>
</feature>
<keyword evidence="1" id="KW-0812">Transmembrane</keyword>
<proteinExistence type="predicted"/>
<dbReference type="EMBL" id="PEZY01000002">
    <property type="protein sequence ID" value="PIS06511.1"/>
    <property type="molecule type" value="Genomic_DNA"/>
</dbReference>
<gene>
    <name evidence="2" type="ORF">COT80_00070</name>
</gene>
<evidence type="ECO:0000313" key="3">
    <source>
        <dbReference type="Proteomes" id="UP000229056"/>
    </source>
</evidence>
<dbReference type="AlphaFoldDB" id="A0A2H0W7E2"/>